<protein>
    <recommendedName>
        <fullName evidence="13">Secretin/TonB short N-terminal domain-containing protein</fullName>
    </recommendedName>
</protein>
<dbReference type="CDD" id="cd01347">
    <property type="entry name" value="ligand_gated_channel"/>
    <property type="match status" value="1"/>
</dbReference>
<evidence type="ECO:0000256" key="4">
    <source>
        <dbReference type="ARBA" id="ARBA00022496"/>
    </source>
</evidence>
<dbReference type="Pfam" id="PF07715">
    <property type="entry name" value="Plug"/>
    <property type="match status" value="1"/>
</dbReference>
<keyword evidence="9 10" id="KW-0998">Cell outer membrane</keyword>
<dbReference type="GO" id="GO:0006826">
    <property type="term" value="P:iron ion transport"/>
    <property type="evidence" value="ECO:0007669"/>
    <property type="project" value="UniProtKB-KW"/>
</dbReference>
<evidence type="ECO:0000313" key="15">
    <source>
        <dbReference type="Proteomes" id="UP000031057"/>
    </source>
</evidence>
<feature type="domain" description="Secretin/TonB short N-terminal" evidence="13">
    <location>
        <begin position="57"/>
        <end position="107"/>
    </location>
</feature>
<keyword evidence="7 11" id="KW-0798">TonB box</keyword>
<dbReference type="InterPro" id="IPR000531">
    <property type="entry name" value="Beta-barrel_TonB"/>
</dbReference>
<dbReference type="Gene3D" id="2.40.170.20">
    <property type="entry name" value="TonB-dependent receptor, beta-barrel domain"/>
    <property type="match status" value="1"/>
</dbReference>
<dbReference type="EMBL" id="JTDI01000009">
    <property type="protein sequence ID" value="KHK89072.1"/>
    <property type="molecule type" value="Genomic_DNA"/>
</dbReference>
<organism evidence="14 15">
    <name type="scientific">Novosphingobium malaysiense</name>
    <dbReference type="NCBI Taxonomy" id="1348853"/>
    <lineage>
        <taxon>Bacteria</taxon>
        <taxon>Pseudomonadati</taxon>
        <taxon>Pseudomonadota</taxon>
        <taxon>Alphaproteobacteria</taxon>
        <taxon>Sphingomonadales</taxon>
        <taxon>Sphingomonadaceae</taxon>
        <taxon>Novosphingobium</taxon>
    </lineage>
</organism>
<dbReference type="Gene3D" id="2.170.130.10">
    <property type="entry name" value="TonB-dependent receptor, plug domain"/>
    <property type="match status" value="1"/>
</dbReference>
<comment type="caution">
    <text evidence="14">The sequence shown here is derived from an EMBL/GenBank/DDBJ whole genome shotgun (WGS) entry which is preliminary data.</text>
</comment>
<name>A0A0B1ZIC5_9SPHN</name>
<proteinExistence type="inferred from homology"/>
<dbReference type="SMART" id="SM00965">
    <property type="entry name" value="STN"/>
    <property type="match status" value="1"/>
</dbReference>
<keyword evidence="5 10" id="KW-0812">Transmembrane</keyword>
<evidence type="ECO:0000256" key="9">
    <source>
        <dbReference type="ARBA" id="ARBA00023237"/>
    </source>
</evidence>
<gene>
    <name evidence="14" type="ORF">LK12_22280</name>
</gene>
<evidence type="ECO:0000313" key="14">
    <source>
        <dbReference type="EMBL" id="KHK89072.1"/>
    </source>
</evidence>
<dbReference type="Proteomes" id="UP000031057">
    <property type="component" value="Unassembled WGS sequence"/>
</dbReference>
<dbReference type="InterPro" id="IPR012910">
    <property type="entry name" value="Plug_dom"/>
</dbReference>
<comment type="subcellular location">
    <subcellularLocation>
        <location evidence="1 10">Cell outer membrane</location>
        <topology evidence="1 10">Multi-pass membrane protein</topology>
    </subcellularLocation>
</comment>
<evidence type="ECO:0000256" key="10">
    <source>
        <dbReference type="PROSITE-ProRule" id="PRU01360"/>
    </source>
</evidence>
<evidence type="ECO:0000256" key="8">
    <source>
        <dbReference type="ARBA" id="ARBA00023136"/>
    </source>
</evidence>
<dbReference type="GO" id="GO:0009279">
    <property type="term" value="C:cell outer membrane"/>
    <property type="evidence" value="ECO:0007669"/>
    <property type="project" value="UniProtKB-SubCell"/>
</dbReference>
<dbReference type="Pfam" id="PF00593">
    <property type="entry name" value="TonB_dep_Rec_b-barrel"/>
    <property type="match status" value="1"/>
</dbReference>
<evidence type="ECO:0000256" key="5">
    <source>
        <dbReference type="ARBA" id="ARBA00022692"/>
    </source>
</evidence>
<dbReference type="RefSeq" id="WP_039290038.1">
    <property type="nucleotide sequence ID" value="NZ_JTDI01000009.1"/>
</dbReference>
<evidence type="ECO:0000256" key="11">
    <source>
        <dbReference type="RuleBase" id="RU003357"/>
    </source>
</evidence>
<dbReference type="Gene3D" id="3.55.50.30">
    <property type="match status" value="1"/>
</dbReference>
<accession>A0A0B1ZIC5</accession>
<keyword evidence="15" id="KW-1185">Reference proteome</keyword>
<dbReference type="STRING" id="1348853.LK12_22280"/>
<evidence type="ECO:0000256" key="3">
    <source>
        <dbReference type="ARBA" id="ARBA00022452"/>
    </source>
</evidence>
<evidence type="ECO:0000256" key="7">
    <source>
        <dbReference type="ARBA" id="ARBA00023077"/>
    </source>
</evidence>
<keyword evidence="4" id="KW-0406">Ion transport</keyword>
<reference evidence="14 15" key="1">
    <citation type="submission" date="2014-10" db="EMBL/GenBank/DDBJ databases">
        <title>Genome sequence of Novosphingobium malaysiense MUSC 273(T).</title>
        <authorList>
            <person name="Lee L.-H."/>
        </authorList>
    </citation>
    <scope>NUCLEOTIDE SEQUENCE [LARGE SCALE GENOMIC DNA]</scope>
    <source>
        <strain evidence="14 15">MUSC 273</strain>
    </source>
</reference>
<dbReference type="PANTHER" id="PTHR47234">
    <property type="match status" value="1"/>
</dbReference>
<dbReference type="InterPro" id="IPR037066">
    <property type="entry name" value="Plug_dom_sf"/>
</dbReference>
<evidence type="ECO:0000256" key="2">
    <source>
        <dbReference type="ARBA" id="ARBA00022448"/>
    </source>
</evidence>
<dbReference type="SUPFAM" id="SSF56935">
    <property type="entry name" value="Porins"/>
    <property type="match status" value="1"/>
</dbReference>
<dbReference type="InterPro" id="IPR011662">
    <property type="entry name" value="Secretin/TonB_short_N"/>
</dbReference>
<dbReference type="AlphaFoldDB" id="A0A0B1ZIC5"/>
<dbReference type="PROSITE" id="PS52016">
    <property type="entry name" value="TONB_DEPENDENT_REC_3"/>
    <property type="match status" value="1"/>
</dbReference>
<evidence type="ECO:0000256" key="6">
    <source>
        <dbReference type="ARBA" id="ARBA00023004"/>
    </source>
</evidence>
<keyword evidence="8 10" id="KW-0472">Membrane</keyword>
<evidence type="ECO:0000256" key="12">
    <source>
        <dbReference type="SAM" id="SignalP"/>
    </source>
</evidence>
<keyword evidence="3 10" id="KW-1134">Transmembrane beta strand</keyword>
<keyword evidence="6" id="KW-0408">Iron</keyword>
<evidence type="ECO:0000259" key="13">
    <source>
        <dbReference type="SMART" id="SM00965"/>
    </source>
</evidence>
<dbReference type="Pfam" id="PF07660">
    <property type="entry name" value="STN"/>
    <property type="match status" value="1"/>
</dbReference>
<keyword evidence="2 10" id="KW-0813">Transport</keyword>
<keyword evidence="12" id="KW-0732">Signal</keyword>
<feature type="chain" id="PRO_5002065110" description="Secretin/TonB short N-terminal domain-containing protein" evidence="12">
    <location>
        <begin position="30"/>
        <end position="856"/>
    </location>
</feature>
<dbReference type="PANTHER" id="PTHR47234:SF3">
    <property type="entry name" value="SECRETIN_TONB SHORT N-TERMINAL DOMAIN-CONTAINING PROTEIN"/>
    <property type="match status" value="1"/>
</dbReference>
<comment type="similarity">
    <text evidence="10 11">Belongs to the TonB-dependent receptor family.</text>
</comment>
<sequence length="856" mass="89514">MTTRNNGKAGITRLLLLATALAGATPACAQANDGAPYDLPAQPLGSALAALAQQAGVEIIAPADLVDGLVAPPLHQRLTAAEAIRYLLRGSGLVVRQVGGAYIVKRASGSSVASGAALAGDEIVVTGSRIRGAPIASSVVTIDAEQMRDAGHASLADVARAIPQNFGGGQNPGVGMNVPEANGADIGGGSSINLRGIGSDATLTLLNGHRLPYSSAVQSVDISAIPFDAVERIEIVADGASAIYGSDAVAGVANVILRGDYDGLRTSARLGGSTDGGNFQQQYSALAGHTWATGGLLAAYEFSRSTRITADERDYAADTAPGVTLYPYLKHHNILLSGHQRLAPGVTVSLDALYNRRWKKSTFPLNFEGDLDASRLVSNTHSNSFALAPSLQIEIGSSWRAEVQGHYGKDRVHFGPTGYLGDIVIPGGENCYCNEGKGAEIGAGGPLFALPGGSAQLALGLGWRANRLTRTSSLYAERRLSVSQDSYYGYGEATLPLAAPAQHIAGLHRLDLNAALRYERYPGIDEVVTPKLGLVYAPVAGFTLKASWGRSFRAPTLIQLHMVRGATLVPAQLVGGSDYPAGATALLLAGGNRDLKPERATSWSVTSVLEPAPLEGLRLEVSAFHVRYRDRIVTPILFLSRALSDPAFADVVNSAPSPADVSAVLALADQFTDITGGADPQAAAAIIDNRYANAARQTIAGVDLFASYHADLGAGALDLGANASLLDSKQQRGPAQPVSRLSGTIFNPPGFRARASAAWSLRGVNVLAAVNYTGGVSDARYDPVVDVAGMTTVDLTVRYRPQGGWAKGFDFTASVQNAFNARPDTIRTTLYYDTPYDSTNYSPIGRFVSLAVARTW</sequence>
<keyword evidence="4" id="KW-0410">Iron transport</keyword>
<dbReference type="InterPro" id="IPR036942">
    <property type="entry name" value="Beta-barrel_TonB_sf"/>
</dbReference>
<feature type="signal peptide" evidence="12">
    <location>
        <begin position="1"/>
        <end position="29"/>
    </location>
</feature>
<dbReference type="InterPro" id="IPR039426">
    <property type="entry name" value="TonB-dep_rcpt-like"/>
</dbReference>
<evidence type="ECO:0000256" key="1">
    <source>
        <dbReference type="ARBA" id="ARBA00004571"/>
    </source>
</evidence>